<keyword evidence="2" id="KW-0328">Glycosyltransferase</keyword>
<dbReference type="Proteomes" id="UP001059844">
    <property type="component" value="Chromosome"/>
</dbReference>
<dbReference type="SUPFAM" id="SSF53448">
    <property type="entry name" value="Nucleotide-diphospho-sugar transferases"/>
    <property type="match status" value="1"/>
</dbReference>
<feature type="domain" description="Glycosyltransferase 2-like" evidence="1">
    <location>
        <begin position="9"/>
        <end position="178"/>
    </location>
</feature>
<dbReference type="RefSeq" id="WP_256551166.1">
    <property type="nucleotide sequence ID" value="NZ_CP101751.1"/>
</dbReference>
<proteinExistence type="predicted"/>
<sequence>MTTLPKSLLIIPFYNECERISIGDFIVAFKHFATVDFLLVDDGSTDKTATLLQNLEKEHDNVNALILNRNVGKAEAIRSAVLKSDINRYDYIGYLDADLATPIEELIKMLSFAEINSQYRFIMGSRIKKMGSTIIRYKYRHYFGRVFATIVSSCILKTPVYDTQCGAKVIARDVARQVFEKPFLTRWLFDIELLLRFQKNNPNFDQQVYEFSLNTWIEKGESKITLRDLAGFPLQLLKIYRTYD</sequence>
<dbReference type="InterPro" id="IPR001173">
    <property type="entry name" value="Glyco_trans_2-like"/>
</dbReference>
<organism evidence="2 3">
    <name type="scientific">Flavobacterium cerinum</name>
    <dbReference type="NCBI Taxonomy" id="2502784"/>
    <lineage>
        <taxon>Bacteria</taxon>
        <taxon>Pseudomonadati</taxon>
        <taxon>Bacteroidota</taxon>
        <taxon>Flavobacteriia</taxon>
        <taxon>Flavobacteriales</taxon>
        <taxon>Flavobacteriaceae</taxon>
        <taxon>Flavobacterium</taxon>
    </lineage>
</organism>
<accession>A0ABY5IVI8</accession>
<dbReference type="PANTHER" id="PTHR10859:SF91">
    <property type="entry name" value="DOLICHYL-PHOSPHATE BETA-GLUCOSYLTRANSFERASE"/>
    <property type="match status" value="1"/>
</dbReference>
<dbReference type="GO" id="GO:0016757">
    <property type="term" value="F:glycosyltransferase activity"/>
    <property type="evidence" value="ECO:0007669"/>
    <property type="project" value="UniProtKB-KW"/>
</dbReference>
<dbReference type="InterPro" id="IPR029044">
    <property type="entry name" value="Nucleotide-diphossugar_trans"/>
</dbReference>
<dbReference type="Pfam" id="PF00535">
    <property type="entry name" value="Glycos_transf_2"/>
    <property type="match status" value="1"/>
</dbReference>
<dbReference type="EMBL" id="CP101751">
    <property type="protein sequence ID" value="UUC45471.1"/>
    <property type="molecule type" value="Genomic_DNA"/>
</dbReference>
<gene>
    <name evidence="2" type="ORF">NOX80_17845</name>
</gene>
<dbReference type="Gene3D" id="3.90.550.10">
    <property type="entry name" value="Spore Coat Polysaccharide Biosynthesis Protein SpsA, Chain A"/>
    <property type="match status" value="1"/>
</dbReference>
<dbReference type="PANTHER" id="PTHR10859">
    <property type="entry name" value="GLYCOSYL TRANSFERASE"/>
    <property type="match status" value="1"/>
</dbReference>
<evidence type="ECO:0000259" key="1">
    <source>
        <dbReference type="Pfam" id="PF00535"/>
    </source>
</evidence>
<evidence type="ECO:0000313" key="3">
    <source>
        <dbReference type="Proteomes" id="UP001059844"/>
    </source>
</evidence>
<keyword evidence="3" id="KW-1185">Reference proteome</keyword>
<dbReference type="EC" id="2.4.-.-" evidence="2"/>
<protein>
    <submittedName>
        <fullName evidence="2">Glycosyltransferase</fullName>
        <ecNumber evidence="2">2.4.-.-</ecNumber>
    </submittedName>
</protein>
<evidence type="ECO:0000313" key="2">
    <source>
        <dbReference type="EMBL" id="UUC45471.1"/>
    </source>
</evidence>
<keyword evidence="2" id="KW-0808">Transferase</keyword>
<reference evidence="2" key="1">
    <citation type="submission" date="2022-07" db="EMBL/GenBank/DDBJ databases">
        <title>Isolation, identification, and degradation of a PFOSA degrading strain from sewage treatment plant.</title>
        <authorList>
            <person name="Zhang L."/>
            <person name="Huo Y."/>
        </authorList>
    </citation>
    <scope>NUCLEOTIDE SEQUENCE</scope>
    <source>
        <strain evidence="2">C1</strain>
    </source>
</reference>
<name>A0ABY5IVI8_9FLAO</name>